<keyword evidence="1" id="KW-1133">Transmembrane helix</keyword>
<evidence type="ECO:0000256" key="1">
    <source>
        <dbReference type="SAM" id="Phobius"/>
    </source>
</evidence>
<organism evidence="2 3">
    <name type="scientific">Paenibacillus oryzae</name>
    <dbReference type="NCBI Taxonomy" id="1844972"/>
    <lineage>
        <taxon>Bacteria</taxon>
        <taxon>Bacillati</taxon>
        <taxon>Bacillota</taxon>
        <taxon>Bacilli</taxon>
        <taxon>Bacillales</taxon>
        <taxon>Paenibacillaceae</taxon>
        <taxon>Paenibacillus</taxon>
    </lineage>
</organism>
<keyword evidence="1" id="KW-0472">Membrane</keyword>
<feature type="transmembrane region" description="Helical" evidence="1">
    <location>
        <begin position="34"/>
        <end position="52"/>
    </location>
</feature>
<accession>A0A1A5YA75</accession>
<keyword evidence="3" id="KW-1185">Reference proteome</keyword>
<name>A0A1A5YA75_9BACL</name>
<proteinExistence type="predicted"/>
<evidence type="ECO:0000313" key="2">
    <source>
        <dbReference type="EMBL" id="OBR62285.1"/>
    </source>
</evidence>
<protein>
    <submittedName>
        <fullName evidence="2">Uncharacterized protein</fullName>
    </submittedName>
</protein>
<gene>
    <name evidence="2" type="ORF">A7K91_01290</name>
</gene>
<comment type="caution">
    <text evidence="2">The sequence shown here is derived from an EMBL/GenBank/DDBJ whole genome shotgun (WGS) entry which is preliminary data.</text>
</comment>
<dbReference type="Proteomes" id="UP000092024">
    <property type="component" value="Unassembled WGS sequence"/>
</dbReference>
<evidence type="ECO:0000313" key="3">
    <source>
        <dbReference type="Proteomes" id="UP000092024"/>
    </source>
</evidence>
<dbReference type="EMBL" id="LYPA01000080">
    <property type="protein sequence ID" value="OBR62285.1"/>
    <property type="molecule type" value="Genomic_DNA"/>
</dbReference>
<dbReference type="STRING" id="1844972.A7K91_01290"/>
<reference evidence="2 3" key="1">
    <citation type="submission" date="2016-05" db="EMBL/GenBank/DDBJ databases">
        <title>Paenibacillus oryzae. sp. nov., isolated from the rice root.</title>
        <authorList>
            <person name="Zhang J."/>
            <person name="Zhang X."/>
        </authorList>
    </citation>
    <scope>NUCLEOTIDE SEQUENCE [LARGE SCALE GENOMIC DNA]</scope>
    <source>
        <strain evidence="2 3">1DrF-4</strain>
    </source>
</reference>
<dbReference type="AlphaFoldDB" id="A0A1A5YA75"/>
<dbReference type="RefSeq" id="WP_068687144.1">
    <property type="nucleotide sequence ID" value="NZ_LYPA01000080.1"/>
</dbReference>
<keyword evidence="1" id="KW-0812">Transmembrane</keyword>
<sequence>MPWERMLVLAFALGGVWLYDGMTLRRKMSKREKYVYGAIMVLSLYMGIDYAVNADWPDLFDIVGLLKPASDAIDKILRG</sequence>
<dbReference type="OrthoDB" id="2641858at2"/>